<dbReference type="InterPro" id="IPR015422">
    <property type="entry name" value="PyrdxlP-dep_Trfase_small"/>
</dbReference>
<keyword evidence="5 9" id="KW-0028">Amino-acid biosynthesis</keyword>
<dbReference type="UniPathway" id="UPA00031">
    <property type="reaction ID" value="UER00012"/>
</dbReference>
<keyword evidence="6 9" id="KW-0808">Transferase</keyword>
<evidence type="ECO:0000256" key="1">
    <source>
        <dbReference type="ARBA" id="ARBA00001933"/>
    </source>
</evidence>
<feature type="domain" description="Aminotransferase class I/classII large" evidence="10">
    <location>
        <begin position="38"/>
        <end position="351"/>
    </location>
</feature>
<comment type="catalytic activity">
    <reaction evidence="9">
        <text>L-histidinol phosphate + 2-oxoglutarate = 3-(imidazol-4-yl)-2-oxopropyl phosphate + L-glutamate</text>
        <dbReference type="Rhea" id="RHEA:23744"/>
        <dbReference type="ChEBI" id="CHEBI:16810"/>
        <dbReference type="ChEBI" id="CHEBI:29985"/>
        <dbReference type="ChEBI" id="CHEBI:57766"/>
        <dbReference type="ChEBI" id="CHEBI:57980"/>
        <dbReference type="EC" id="2.6.1.9"/>
    </reaction>
</comment>
<dbReference type="Gene3D" id="3.90.1150.10">
    <property type="entry name" value="Aspartate Aminotransferase, domain 1"/>
    <property type="match status" value="1"/>
</dbReference>
<dbReference type="CDD" id="cd00609">
    <property type="entry name" value="AAT_like"/>
    <property type="match status" value="1"/>
</dbReference>
<name>A0A0P6XRI5_9CHLR</name>
<dbReference type="EC" id="2.6.1.9" evidence="9"/>
<dbReference type="HAMAP" id="MF_01023">
    <property type="entry name" value="HisC_aminotrans_2"/>
    <property type="match status" value="1"/>
</dbReference>
<protein>
    <recommendedName>
        <fullName evidence="9">Histidinol-phosphate aminotransferase</fullName>
        <ecNumber evidence="9">2.6.1.9</ecNumber>
    </recommendedName>
    <alternativeName>
        <fullName evidence="9">Imidazole acetol-phosphate transaminase</fullName>
    </alternativeName>
</protein>
<dbReference type="STRING" id="70996.SE18_12145"/>
<keyword evidence="12" id="KW-1185">Reference proteome</keyword>
<comment type="caution">
    <text evidence="11">The sequence shown here is derived from an EMBL/GenBank/DDBJ whole genome shotgun (WGS) entry which is preliminary data.</text>
</comment>
<dbReference type="GO" id="GO:0000105">
    <property type="term" value="P:L-histidine biosynthetic process"/>
    <property type="evidence" value="ECO:0007669"/>
    <property type="project" value="UniProtKB-UniRule"/>
</dbReference>
<dbReference type="NCBIfam" id="TIGR01141">
    <property type="entry name" value="hisC"/>
    <property type="match status" value="1"/>
</dbReference>
<evidence type="ECO:0000256" key="5">
    <source>
        <dbReference type="ARBA" id="ARBA00022605"/>
    </source>
</evidence>
<evidence type="ECO:0000256" key="2">
    <source>
        <dbReference type="ARBA" id="ARBA00007970"/>
    </source>
</evidence>
<dbReference type="SUPFAM" id="SSF53383">
    <property type="entry name" value="PLP-dependent transferases"/>
    <property type="match status" value="1"/>
</dbReference>
<dbReference type="EMBL" id="LGKP01000021">
    <property type="protein sequence ID" value="KPL86719.1"/>
    <property type="molecule type" value="Genomic_DNA"/>
</dbReference>
<dbReference type="InterPro" id="IPR015421">
    <property type="entry name" value="PyrdxlP-dep_Trfase_major"/>
</dbReference>
<dbReference type="Proteomes" id="UP000050277">
    <property type="component" value="Unassembled WGS sequence"/>
</dbReference>
<evidence type="ECO:0000256" key="7">
    <source>
        <dbReference type="ARBA" id="ARBA00022898"/>
    </source>
</evidence>
<evidence type="ECO:0000256" key="3">
    <source>
        <dbReference type="ARBA" id="ARBA00011738"/>
    </source>
</evidence>
<evidence type="ECO:0000256" key="6">
    <source>
        <dbReference type="ARBA" id="ARBA00022679"/>
    </source>
</evidence>
<comment type="subunit">
    <text evidence="3 9">Homodimer.</text>
</comment>
<dbReference type="InterPro" id="IPR015424">
    <property type="entry name" value="PyrdxlP-dep_Trfase"/>
</dbReference>
<dbReference type="PANTHER" id="PTHR42885:SF2">
    <property type="entry name" value="HISTIDINOL-PHOSPHATE AMINOTRANSFERASE"/>
    <property type="match status" value="1"/>
</dbReference>
<evidence type="ECO:0000259" key="10">
    <source>
        <dbReference type="Pfam" id="PF00155"/>
    </source>
</evidence>
<evidence type="ECO:0000256" key="9">
    <source>
        <dbReference type="HAMAP-Rule" id="MF_01023"/>
    </source>
</evidence>
<evidence type="ECO:0000256" key="4">
    <source>
        <dbReference type="ARBA" id="ARBA00022576"/>
    </source>
</evidence>
<keyword evidence="4 9" id="KW-0032">Aminotransferase</keyword>
<keyword evidence="7 9" id="KW-0663">Pyridoxal phosphate</keyword>
<reference evidence="11 12" key="1">
    <citation type="submission" date="2015-07" db="EMBL/GenBank/DDBJ databases">
        <title>Whole genome sequence of Herpetosiphon geysericola DSM 7119.</title>
        <authorList>
            <person name="Hemp J."/>
            <person name="Ward L.M."/>
            <person name="Pace L.A."/>
            <person name="Fischer W.W."/>
        </authorList>
    </citation>
    <scope>NUCLEOTIDE SEQUENCE [LARGE SCALE GENOMIC DNA]</scope>
    <source>
        <strain evidence="11 12">DSM 7119</strain>
    </source>
</reference>
<comment type="pathway">
    <text evidence="9">Amino-acid biosynthesis; L-histidine biosynthesis; L-histidine from 5-phospho-alpha-D-ribose 1-diphosphate: step 7/9.</text>
</comment>
<accession>A0A0P6XRI5</accession>
<dbReference type="PATRIC" id="fig|70996.4.peg.4110"/>
<organism evidence="11 12">
    <name type="scientific">Herpetosiphon geysericola</name>
    <dbReference type="NCBI Taxonomy" id="70996"/>
    <lineage>
        <taxon>Bacteria</taxon>
        <taxon>Bacillati</taxon>
        <taxon>Chloroflexota</taxon>
        <taxon>Chloroflexia</taxon>
        <taxon>Herpetosiphonales</taxon>
        <taxon>Herpetosiphonaceae</taxon>
        <taxon>Herpetosiphon</taxon>
    </lineage>
</organism>
<sequence>MMADVTKFVRPDIAALEAYTPIQPFDVLSEQLGIPIEQIIKLDANENPYGPAPSVAEALRDFPFYAIYPDPDQTRLRRAISPFIGQPLERILCGNGSDEIIDLLMRVLVQPNDVVIACPPTFGMYSFNTGVVGGRFVAVPRDANFDVDIEAVADAVYEHQAKMVFLPSPNNPTGNLLAREHVLRLLELPTMLVLDEAYAEFSSGSVADLVGHYPNLVVLRTFSKWAGLAGLRLGYGLIPEWLITHLWKIKQPYNTNVAAEVAVLQSLAETEALNARAKVMVAERERLFAALQAIDGLTPFPSQANFILCRVERGDAAQLKADLAKRGILLRYYRNPELANCIRVSIGLPEHHDALLAALADLGYR</sequence>
<proteinExistence type="inferred from homology"/>
<evidence type="ECO:0000313" key="12">
    <source>
        <dbReference type="Proteomes" id="UP000050277"/>
    </source>
</evidence>
<evidence type="ECO:0000313" key="11">
    <source>
        <dbReference type="EMBL" id="KPL86719.1"/>
    </source>
</evidence>
<feature type="modified residue" description="N6-(pyridoxal phosphate)lysine" evidence="9">
    <location>
        <position position="224"/>
    </location>
</feature>
<dbReference type="InterPro" id="IPR004839">
    <property type="entry name" value="Aminotransferase_I/II_large"/>
</dbReference>
<comment type="similarity">
    <text evidence="2 9">Belongs to the class-II pyridoxal-phosphate-dependent aminotransferase family. Histidinol-phosphate aminotransferase subfamily.</text>
</comment>
<dbReference type="AlphaFoldDB" id="A0A0P6XRI5"/>
<keyword evidence="8 9" id="KW-0368">Histidine biosynthesis</keyword>
<dbReference type="Gene3D" id="3.40.640.10">
    <property type="entry name" value="Type I PLP-dependent aspartate aminotransferase-like (Major domain)"/>
    <property type="match status" value="1"/>
</dbReference>
<evidence type="ECO:0000256" key="8">
    <source>
        <dbReference type="ARBA" id="ARBA00023102"/>
    </source>
</evidence>
<comment type="cofactor">
    <cofactor evidence="1 9">
        <name>pyridoxal 5'-phosphate</name>
        <dbReference type="ChEBI" id="CHEBI:597326"/>
    </cofactor>
</comment>
<dbReference type="Pfam" id="PF00155">
    <property type="entry name" value="Aminotran_1_2"/>
    <property type="match status" value="1"/>
</dbReference>
<dbReference type="PANTHER" id="PTHR42885">
    <property type="entry name" value="HISTIDINOL-PHOSPHATE AMINOTRANSFERASE-RELATED"/>
    <property type="match status" value="1"/>
</dbReference>
<dbReference type="GO" id="GO:0004400">
    <property type="term" value="F:histidinol-phosphate transaminase activity"/>
    <property type="evidence" value="ECO:0007669"/>
    <property type="project" value="UniProtKB-UniRule"/>
</dbReference>
<dbReference type="InterPro" id="IPR005861">
    <property type="entry name" value="HisP_aminotrans"/>
</dbReference>
<gene>
    <name evidence="9" type="primary">hisC</name>
    <name evidence="11" type="ORF">SE18_12145</name>
</gene>
<dbReference type="GO" id="GO:0030170">
    <property type="term" value="F:pyridoxal phosphate binding"/>
    <property type="evidence" value="ECO:0007669"/>
    <property type="project" value="InterPro"/>
</dbReference>